<evidence type="ECO:0000259" key="4">
    <source>
        <dbReference type="Pfam" id="PF13966"/>
    </source>
</evidence>
<dbReference type="Pfam" id="PF00078">
    <property type="entry name" value="RVT_1"/>
    <property type="match status" value="1"/>
</dbReference>
<dbReference type="SUPFAM" id="SSF56219">
    <property type="entry name" value="DNase I-like"/>
    <property type="match status" value="1"/>
</dbReference>
<gene>
    <name evidence="6" type="primary">LOC110793820</name>
</gene>
<feature type="coiled-coil region" evidence="1">
    <location>
        <begin position="300"/>
        <end position="334"/>
    </location>
</feature>
<dbReference type="InterPro" id="IPR043502">
    <property type="entry name" value="DNA/RNA_pol_sf"/>
</dbReference>
<evidence type="ECO:0000259" key="3">
    <source>
        <dbReference type="Pfam" id="PF03372"/>
    </source>
</evidence>
<evidence type="ECO:0000313" key="6">
    <source>
        <dbReference type="RefSeq" id="XP_056685901.1"/>
    </source>
</evidence>
<dbReference type="InterPro" id="IPR000477">
    <property type="entry name" value="RT_dom"/>
</dbReference>
<evidence type="ECO:0000259" key="2">
    <source>
        <dbReference type="Pfam" id="PF00078"/>
    </source>
</evidence>
<dbReference type="GeneID" id="110793820"/>
<keyword evidence="1" id="KW-0175">Coiled coil</keyword>
<dbReference type="PANTHER" id="PTHR33116">
    <property type="entry name" value="REVERSE TRANSCRIPTASE ZINC-BINDING DOMAIN-CONTAINING PROTEIN-RELATED-RELATED"/>
    <property type="match status" value="1"/>
</dbReference>
<accession>A0ABM3QRA3</accession>
<reference evidence="6" key="2">
    <citation type="submission" date="2025-08" db="UniProtKB">
        <authorList>
            <consortium name="RefSeq"/>
        </authorList>
    </citation>
    <scope>IDENTIFICATION</scope>
    <source>
        <tissue evidence="6">Leaf</tissue>
    </source>
</reference>
<protein>
    <recommendedName>
        <fullName evidence="7">Reverse transcriptase domain-containing protein</fullName>
    </recommendedName>
</protein>
<dbReference type="SUPFAM" id="SSF56672">
    <property type="entry name" value="DNA/RNA polymerases"/>
    <property type="match status" value="1"/>
</dbReference>
<organism evidence="5 6">
    <name type="scientific">Spinacia oleracea</name>
    <name type="common">Spinach</name>
    <dbReference type="NCBI Taxonomy" id="3562"/>
    <lineage>
        <taxon>Eukaryota</taxon>
        <taxon>Viridiplantae</taxon>
        <taxon>Streptophyta</taxon>
        <taxon>Embryophyta</taxon>
        <taxon>Tracheophyta</taxon>
        <taxon>Spermatophyta</taxon>
        <taxon>Magnoliopsida</taxon>
        <taxon>eudicotyledons</taxon>
        <taxon>Gunneridae</taxon>
        <taxon>Pentapetalae</taxon>
        <taxon>Caryophyllales</taxon>
        <taxon>Chenopodiaceae</taxon>
        <taxon>Chenopodioideae</taxon>
        <taxon>Anserineae</taxon>
        <taxon>Spinacia</taxon>
    </lineage>
</organism>
<evidence type="ECO:0008006" key="7">
    <source>
        <dbReference type="Google" id="ProtNLM"/>
    </source>
</evidence>
<feature type="domain" description="Reverse transcriptase" evidence="2">
    <location>
        <begin position="451"/>
        <end position="621"/>
    </location>
</feature>
<sequence>MEIPSIAEEVVPTGDVYTPKTDHTTALDDGWRVVSRRKREAKTQNIFLGLAQVHAVVADISEEEGEGEGEDEEGLNDPSKVGEVKRFAVDNKIVVFALLETRVKNNNHLKIQRKFGQTWRWEMNYSASPRGRIWVGWKHQVVTVHLTKCTEQLIHVDVLAKSGNFQTAFTAVYGLHSVETRRPLWTDLIQLSTVIVGPWLIMGDFNAVLYSGDRILSMMLKPEILRVVDFMNPGLSDHSPLLLNCRVEWAAGGRPFKIFNYMATHVDFLKIVQDGWAQRCTGSLMFSLWQKLKVVKGGLKTLHQKEFARLDEKIDLLRQELDEVQSELANDSTDTELQHKESASPHLTGIDIELVREVKQLSPLAAENLIQPVTNKGIDEALKGIDVNKAPGIDGLNGLFFRKAWDIVKEEVYAAVKNFFQTGHMLRMQPVIGEIVGSAQSGFIPGRVISDNILMATELSMLQDLGFPDKFVKWIMACLCSVSYSILVNGFPSKPIPAQKGLRQGDPMSPFLFAIGMEYLSRCLSSLNNSKGFRFHPRCKRIELTHLMFADDLLMFARGDDASVSLLFEAFSKFSAASGLEANMMKSELYLAGVPDSVAQSILAKIGIPRGSFPFKYLGVPLSTRKLSFTDCKPLIEKTVARVRSWSAKLLSYAGRLQLVRSVLFGIQLYWCQIFIMPKKVLKEIQRICRCFLWTGAEGNSRKALVAWDQLCLPKVCGGWNLKDLPLWNKSAVAKHCWALSLKDDKLWVKWIHTYYVKHNDFWTMPIPNGLSWSLKKIWQQRETLSSSDDMQKFVISGKFNIQRLYNHLRQQGESVRWKRIVCNSHASPKSAFIVWLALQDRLATKDRLRRWNIIADSVCSLCHNTDESRDHLFFECSYSADIWSQVLQRSGIHRASVTWNEEVHYSADIWSQVLQRSGIHRASVTWNEEVQWVQKASRSTTSKARLCNSLFCETVYSIYLARNSKIFSNQFESSLCIVNRILFRVACNS</sequence>
<feature type="domain" description="Endonuclease/exonuclease/phosphatase" evidence="3">
    <location>
        <begin position="91"/>
        <end position="215"/>
    </location>
</feature>
<dbReference type="InterPro" id="IPR005135">
    <property type="entry name" value="Endo/exonuclease/phosphatase"/>
</dbReference>
<dbReference type="PANTHER" id="PTHR33116:SF84">
    <property type="entry name" value="RNA-DIRECTED DNA POLYMERASE"/>
    <property type="match status" value="1"/>
</dbReference>
<dbReference type="RefSeq" id="XP_056685901.1">
    <property type="nucleotide sequence ID" value="XM_056829923.1"/>
</dbReference>
<dbReference type="Pfam" id="PF03372">
    <property type="entry name" value="Exo_endo_phos"/>
    <property type="match status" value="1"/>
</dbReference>
<keyword evidence="5" id="KW-1185">Reference proteome</keyword>
<evidence type="ECO:0000256" key="1">
    <source>
        <dbReference type="SAM" id="Coils"/>
    </source>
</evidence>
<feature type="domain" description="Reverse transcriptase zinc-binding" evidence="4">
    <location>
        <begin position="800"/>
        <end position="884"/>
    </location>
</feature>
<name>A0ABM3QRA3_SPIOL</name>
<dbReference type="Pfam" id="PF13966">
    <property type="entry name" value="zf-RVT"/>
    <property type="match status" value="1"/>
</dbReference>
<proteinExistence type="predicted"/>
<dbReference type="InterPro" id="IPR026960">
    <property type="entry name" value="RVT-Znf"/>
</dbReference>
<dbReference type="Gene3D" id="3.60.10.10">
    <property type="entry name" value="Endonuclease/exonuclease/phosphatase"/>
    <property type="match status" value="1"/>
</dbReference>
<dbReference type="InterPro" id="IPR036691">
    <property type="entry name" value="Endo/exonu/phosph_ase_sf"/>
</dbReference>
<evidence type="ECO:0000313" key="5">
    <source>
        <dbReference type="Proteomes" id="UP000813463"/>
    </source>
</evidence>
<dbReference type="Proteomes" id="UP000813463">
    <property type="component" value="Chromosome 5"/>
</dbReference>
<reference evidence="5" key="1">
    <citation type="journal article" date="2021" name="Nat. Commun.">
        <title>Genomic analyses provide insights into spinach domestication and the genetic basis of agronomic traits.</title>
        <authorList>
            <person name="Cai X."/>
            <person name="Sun X."/>
            <person name="Xu C."/>
            <person name="Sun H."/>
            <person name="Wang X."/>
            <person name="Ge C."/>
            <person name="Zhang Z."/>
            <person name="Wang Q."/>
            <person name="Fei Z."/>
            <person name="Jiao C."/>
            <person name="Wang Q."/>
        </authorList>
    </citation>
    <scope>NUCLEOTIDE SEQUENCE [LARGE SCALE GENOMIC DNA]</scope>
    <source>
        <strain evidence="5">cv. Varoflay</strain>
    </source>
</reference>